<dbReference type="InterPro" id="IPR006620">
    <property type="entry name" value="Pro_4_hyd_alph"/>
</dbReference>
<evidence type="ECO:0000256" key="2">
    <source>
        <dbReference type="ARBA" id="ARBA00022723"/>
    </source>
</evidence>
<evidence type="ECO:0000313" key="10">
    <source>
        <dbReference type="Proteomes" id="UP000751190"/>
    </source>
</evidence>
<gene>
    <name evidence="9" type="ORF">KFE25_002271</name>
</gene>
<dbReference type="SMART" id="SM00702">
    <property type="entry name" value="P4Hc"/>
    <property type="match status" value="1"/>
</dbReference>
<protein>
    <recommendedName>
        <fullName evidence="8">Fe2OG dioxygenase domain-containing protein</fullName>
    </recommendedName>
</protein>
<evidence type="ECO:0000259" key="8">
    <source>
        <dbReference type="PROSITE" id="PS51471"/>
    </source>
</evidence>
<keyword evidence="2" id="KW-0479">Metal-binding</keyword>
<dbReference type="GO" id="GO:0031543">
    <property type="term" value="F:peptidyl-proline dioxygenase activity"/>
    <property type="evidence" value="ECO:0007669"/>
    <property type="project" value="TreeGrafter"/>
</dbReference>
<dbReference type="GO" id="GO:0008198">
    <property type="term" value="F:ferrous iron binding"/>
    <property type="evidence" value="ECO:0007669"/>
    <property type="project" value="TreeGrafter"/>
</dbReference>
<keyword evidence="4" id="KW-0223">Dioxygenase</keyword>
<dbReference type="PANTHER" id="PTHR12907:SF26">
    <property type="entry name" value="HIF PROLYL HYDROXYLASE, ISOFORM C"/>
    <property type="match status" value="1"/>
</dbReference>
<evidence type="ECO:0000256" key="1">
    <source>
        <dbReference type="ARBA" id="ARBA00001961"/>
    </source>
</evidence>
<feature type="domain" description="Fe2OG dioxygenase" evidence="8">
    <location>
        <begin position="126"/>
        <end position="288"/>
    </location>
</feature>
<evidence type="ECO:0000256" key="6">
    <source>
        <dbReference type="ARBA" id="ARBA00023004"/>
    </source>
</evidence>
<sequence>MAVLASTVLALASIQTRRLTLPEIGALATRGFCAVPSWISSADVERIRADVLAADSAGMLRTASVGNGATARADDSIRRTRMCGLLPGPPSRVGCVDTRLQLTAAIERLRIELAELASDGALAPMHALTPFATECAYLNYPQGGYYTRHLDVPAANEGWLRIGRAPADGTSVARWERRRTISLLLYLNAGWDMDAWGGQLRVFTRASEPCATPQAADGGRDTASEVARVRGERDPAARDGAGTGASADVWVDIAPEGGTLVLMRSELVEHEVLATRQPRQCVVAWFRTERRAGLSPSGPHPCTGESAKGVHRDAGQRT</sequence>
<dbReference type="GO" id="GO:0071456">
    <property type="term" value="P:cellular response to hypoxia"/>
    <property type="evidence" value="ECO:0007669"/>
    <property type="project" value="TreeGrafter"/>
</dbReference>
<keyword evidence="6" id="KW-0408">Iron</keyword>
<dbReference type="AlphaFoldDB" id="A0A8J5XBG5"/>
<evidence type="ECO:0000256" key="3">
    <source>
        <dbReference type="ARBA" id="ARBA00022896"/>
    </source>
</evidence>
<keyword evidence="5" id="KW-0560">Oxidoreductase</keyword>
<evidence type="ECO:0000256" key="7">
    <source>
        <dbReference type="SAM" id="MobiDB-lite"/>
    </source>
</evidence>
<feature type="region of interest" description="Disordered" evidence="7">
    <location>
        <begin position="292"/>
        <end position="318"/>
    </location>
</feature>
<dbReference type="Proteomes" id="UP000751190">
    <property type="component" value="Unassembled WGS sequence"/>
</dbReference>
<keyword evidence="10" id="KW-1185">Reference proteome</keyword>
<proteinExistence type="predicted"/>
<comment type="cofactor">
    <cofactor evidence="1">
        <name>L-ascorbate</name>
        <dbReference type="ChEBI" id="CHEBI:38290"/>
    </cofactor>
</comment>
<dbReference type="GO" id="GO:0031418">
    <property type="term" value="F:L-ascorbic acid binding"/>
    <property type="evidence" value="ECO:0007669"/>
    <property type="project" value="UniProtKB-KW"/>
</dbReference>
<dbReference type="Pfam" id="PF13640">
    <property type="entry name" value="2OG-FeII_Oxy_3"/>
    <property type="match status" value="1"/>
</dbReference>
<evidence type="ECO:0000313" key="9">
    <source>
        <dbReference type="EMBL" id="KAG8457607.1"/>
    </source>
</evidence>
<dbReference type="InterPro" id="IPR051559">
    <property type="entry name" value="HIF_prolyl_hydroxylases"/>
</dbReference>
<evidence type="ECO:0000256" key="5">
    <source>
        <dbReference type="ARBA" id="ARBA00023002"/>
    </source>
</evidence>
<dbReference type="InterPro" id="IPR044862">
    <property type="entry name" value="Pro_4_hyd_alph_FE2OG_OXY"/>
</dbReference>
<comment type="caution">
    <text evidence="9">The sequence shown here is derived from an EMBL/GenBank/DDBJ whole genome shotgun (WGS) entry which is preliminary data.</text>
</comment>
<organism evidence="9 10">
    <name type="scientific">Diacronema lutheri</name>
    <name type="common">Unicellular marine alga</name>
    <name type="synonym">Monochrysis lutheri</name>
    <dbReference type="NCBI Taxonomy" id="2081491"/>
    <lineage>
        <taxon>Eukaryota</taxon>
        <taxon>Haptista</taxon>
        <taxon>Haptophyta</taxon>
        <taxon>Pavlovophyceae</taxon>
        <taxon>Pavlovales</taxon>
        <taxon>Pavlovaceae</taxon>
        <taxon>Diacronema</taxon>
    </lineage>
</organism>
<name>A0A8J5XBG5_DIALT</name>
<dbReference type="EMBL" id="JAGTXO010000066">
    <property type="protein sequence ID" value="KAG8457607.1"/>
    <property type="molecule type" value="Genomic_DNA"/>
</dbReference>
<evidence type="ECO:0000256" key="4">
    <source>
        <dbReference type="ARBA" id="ARBA00022964"/>
    </source>
</evidence>
<feature type="compositionally biased region" description="Basic and acidic residues" evidence="7">
    <location>
        <begin position="308"/>
        <end position="318"/>
    </location>
</feature>
<dbReference type="OrthoDB" id="10265168at2759"/>
<accession>A0A8J5XBG5</accession>
<dbReference type="PANTHER" id="PTHR12907">
    <property type="entry name" value="EGL NINE HOMOLOG-RELATED"/>
    <property type="match status" value="1"/>
</dbReference>
<reference evidence="9" key="1">
    <citation type="submission" date="2021-05" db="EMBL/GenBank/DDBJ databases">
        <title>The genome of the haptophyte Pavlova lutheri (Diacronema luteri, Pavlovales) - a model for lipid biosynthesis in eukaryotic algae.</title>
        <authorList>
            <person name="Hulatt C.J."/>
            <person name="Posewitz M.C."/>
        </authorList>
    </citation>
    <scope>NUCLEOTIDE SEQUENCE</scope>
    <source>
        <strain evidence="9">NIVA-4/92</strain>
    </source>
</reference>
<keyword evidence="3" id="KW-0847">Vitamin C</keyword>
<dbReference type="PROSITE" id="PS51471">
    <property type="entry name" value="FE2OG_OXY"/>
    <property type="match status" value="1"/>
</dbReference>
<dbReference type="OMA" id="WFRTERR"/>
<dbReference type="InterPro" id="IPR005123">
    <property type="entry name" value="Oxoglu/Fe-dep_dioxygenase_dom"/>
</dbReference>
<dbReference type="Gene3D" id="2.60.120.620">
    <property type="entry name" value="q2cbj1_9rhob like domain"/>
    <property type="match status" value="1"/>
</dbReference>